<dbReference type="Proteomes" id="UP000646365">
    <property type="component" value="Unassembled WGS sequence"/>
</dbReference>
<reference evidence="18" key="2">
    <citation type="submission" date="2020-09" db="EMBL/GenBank/DDBJ databases">
        <authorList>
            <person name="Sun Q."/>
            <person name="Zhou Y."/>
        </authorList>
    </citation>
    <scope>NUCLEOTIDE SEQUENCE</scope>
    <source>
        <strain evidence="18">CGMCC 1.15725</strain>
    </source>
</reference>
<comment type="catalytic activity">
    <reaction evidence="1">
        <text>ATP + protein L-histidine = ADP + protein N-phospho-L-histidine.</text>
        <dbReference type="EC" id="2.7.13.3"/>
    </reaction>
</comment>
<keyword evidence="13 15" id="KW-0472">Membrane</keyword>
<keyword evidence="8" id="KW-0547">Nucleotide-binding</keyword>
<dbReference type="PRINTS" id="PR00344">
    <property type="entry name" value="BCTRLSENSOR"/>
</dbReference>
<dbReference type="PROSITE" id="PS50110">
    <property type="entry name" value="RESPONSE_REGULATORY"/>
    <property type="match status" value="1"/>
</dbReference>
<evidence type="ECO:0000256" key="12">
    <source>
        <dbReference type="ARBA" id="ARBA00023012"/>
    </source>
</evidence>
<evidence type="ECO:0000256" key="9">
    <source>
        <dbReference type="ARBA" id="ARBA00022777"/>
    </source>
</evidence>
<keyword evidence="11 15" id="KW-1133">Transmembrane helix</keyword>
<dbReference type="InterPro" id="IPR033479">
    <property type="entry name" value="dCache_1"/>
</dbReference>
<evidence type="ECO:0000256" key="3">
    <source>
        <dbReference type="ARBA" id="ARBA00012438"/>
    </source>
</evidence>
<evidence type="ECO:0000256" key="14">
    <source>
        <dbReference type="PROSITE-ProRule" id="PRU00169"/>
    </source>
</evidence>
<keyword evidence="6" id="KW-0808">Transferase</keyword>
<dbReference type="EC" id="2.7.13.3" evidence="3"/>
<dbReference type="Pfam" id="PF02518">
    <property type="entry name" value="HATPase_c"/>
    <property type="match status" value="1"/>
</dbReference>
<dbReference type="InterPro" id="IPR003661">
    <property type="entry name" value="HisK_dim/P_dom"/>
</dbReference>
<dbReference type="GO" id="GO:0005886">
    <property type="term" value="C:plasma membrane"/>
    <property type="evidence" value="ECO:0007669"/>
    <property type="project" value="UniProtKB-SubCell"/>
</dbReference>
<dbReference type="SUPFAM" id="SSF47384">
    <property type="entry name" value="Homodimeric domain of signal transducing histidine kinase"/>
    <property type="match status" value="1"/>
</dbReference>
<keyword evidence="10" id="KW-0067">ATP-binding</keyword>
<dbReference type="GO" id="GO:0005524">
    <property type="term" value="F:ATP binding"/>
    <property type="evidence" value="ECO:0007669"/>
    <property type="project" value="UniProtKB-KW"/>
</dbReference>
<dbReference type="Gene3D" id="3.40.50.2300">
    <property type="match status" value="1"/>
</dbReference>
<dbReference type="SMART" id="SM00388">
    <property type="entry name" value="HisKA"/>
    <property type="match status" value="1"/>
</dbReference>
<dbReference type="InterPro" id="IPR011006">
    <property type="entry name" value="CheY-like_superfamily"/>
</dbReference>
<dbReference type="Pfam" id="PF00072">
    <property type="entry name" value="Response_reg"/>
    <property type="match status" value="1"/>
</dbReference>
<dbReference type="InterPro" id="IPR005467">
    <property type="entry name" value="His_kinase_dom"/>
</dbReference>
<gene>
    <name evidence="18" type="ORF">GCM10011611_21760</name>
</gene>
<dbReference type="InterPro" id="IPR036890">
    <property type="entry name" value="HATPase_C_sf"/>
</dbReference>
<dbReference type="SMART" id="SM00448">
    <property type="entry name" value="REC"/>
    <property type="match status" value="1"/>
</dbReference>
<evidence type="ECO:0000256" key="6">
    <source>
        <dbReference type="ARBA" id="ARBA00022679"/>
    </source>
</evidence>
<evidence type="ECO:0000256" key="4">
    <source>
        <dbReference type="ARBA" id="ARBA00022475"/>
    </source>
</evidence>
<proteinExistence type="predicted"/>
<dbReference type="CDD" id="cd12914">
    <property type="entry name" value="PDC1_DGC_like"/>
    <property type="match status" value="1"/>
</dbReference>
<keyword evidence="5 14" id="KW-0597">Phosphoprotein</keyword>
<feature type="domain" description="Response regulatory" evidence="17">
    <location>
        <begin position="609"/>
        <end position="719"/>
    </location>
</feature>
<keyword evidence="12" id="KW-0902">Two-component regulatory system</keyword>
<evidence type="ECO:0000256" key="15">
    <source>
        <dbReference type="SAM" id="Phobius"/>
    </source>
</evidence>
<evidence type="ECO:0000256" key="2">
    <source>
        <dbReference type="ARBA" id="ARBA00004651"/>
    </source>
</evidence>
<comment type="subcellular location">
    <subcellularLocation>
        <location evidence="2">Cell membrane</location>
        <topology evidence="2">Multi-pass membrane protein</topology>
    </subcellularLocation>
</comment>
<feature type="domain" description="Histidine kinase" evidence="16">
    <location>
        <begin position="364"/>
        <end position="586"/>
    </location>
</feature>
<organism evidence="18 19">
    <name type="scientific">Aliidongia dinghuensis</name>
    <dbReference type="NCBI Taxonomy" id="1867774"/>
    <lineage>
        <taxon>Bacteria</taxon>
        <taxon>Pseudomonadati</taxon>
        <taxon>Pseudomonadota</taxon>
        <taxon>Alphaproteobacteria</taxon>
        <taxon>Rhodospirillales</taxon>
        <taxon>Dongiaceae</taxon>
        <taxon>Aliidongia</taxon>
    </lineage>
</organism>
<evidence type="ECO:0000256" key="8">
    <source>
        <dbReference type="ARBA" id="ARBA00022741"/>
    </source>
</evidence>
<evidence type="ECO:0000256" key="5">
    <source>
        <dbReference type="ARBA" id="ARBA00022553"/>
    </source>
</evidence>
<keyword evidence="7 15" id="KW-0812">Transmembrane</keyword>
<protein>
    <recommendedName>
        <fullName evidence="3">histidine kinase</fullName>
        <ecNumber evidence="3">2.7.13.3</ecNumber>
    </recommendedName>
</protein>
<dbReference type="Pfam" id="PF02743">
    <property type="entry name" value="dCache_1"/>
    <property type="match status" value="1"/>
</dbReference>
<dbReference type="InterPro" id="IPR003594">
    <property type="entry name" value="HATPase_dom"/>
</dbReference>
<dbReference type="PANTHER" id="PTHR43065">
    <property type="entry name" value="SENSOR HISTIDINE KINASE"/>
    <property type="match status" value="1"/>
</dbReference>
<keyword evidence="19" id="KW-1185">Reference proteome</keyword>
<dbReference type="AlphaFoldDB" id="A0A8J3E4M4"/>
<dbReference type="PANTHER" id="PTHR43065:SF46">
    <property type="entry name" value="C4-DICARBOXYLATE TRANSPORT SENSOR PROTEIN DCTB"/>
    <property type="match status" value="1"/>
</dbReference>
<dbReference type="SUPFAM" id="SSF55874">
    <property type="entry name" value="ATPase domain of HSP90 chaperone/DNA topoisomerase II/histidine kinase"/>
    <property type="match status" value="1"/>
</dbReference>
<dbReference type="InterPro" id="IPR036097">
    <property type="entry name" value="HisK_dim/P_sf"/>
</dbReference>
<dbReference type="Gene3D" id="1.10.287.130">
    <property type="match status" value="1"/>
</dbReference>
<evidence type="ECO:0000256" key="10">
    <source>
        <dbReference type="ARBA" id="ARBA00022840"/>
    </source>
</evidence>
<dbReference type="Pfam" id="PF00512">
    <property type="entry name" value="HisKA"/>
    <property type="match status" value="1"/>
</dbReference>
<dbReference type="GO" id="GO:0000155">
    <property type="term" value="F:phosphorelay sensor kinase activity"/>
    <property type="evidence" value="ECO:0007669"/>
    <property type="project" value="InterPro"/>
</dbReference>
<comment type="caution">
    <text evidence="18">The sequence shown here is derived from an EMBL/GenBank/DDBJ whole genome shotgun (WGS) entry which is preliminary data.</text>
</comment>
<feature type="modified residue" description="4-aspartylphosphate" evidence="14">
    <location>
        <position position="659"/>
    </location>
</feature>
<dbReference type="CDD" id="cd12915">
    <property type="entry name" value="PDC2_DGC_like"/>
    <property type="match status" value="1"/>
</dbReference>
<dbReference type="CDD" id="cd00082">
    <property type="entry name" value="HisKA"/>
    <property type="match status" value="1"/>
</dbReference>
<dbReference type="SUPFAM" id="SSF52172">
    <property type="entry name" value="CheY-like"/>
    <property type="match status" value="1"/>
</dbReference>
<name>A0A8J3E4M4_9PROT</name>
<evidence type="ECO:0000256" key="1">
    <source>
        <dbReference type="ARBA" id="ARBA00000085"/>
    </source>
</evidence>
<evidence type="ECO:0000256" key="13">
    <source>
        <dbReference type="ARBA" id="ARBA00023136"/>
    </source>
</evidence>
<dbReference type="Gene3D" id="3.30.450.20">
    <property type="entry name" value="PAS domain"/>
    <property type="match status" value="2"/>
</dbReference>
<dbReference type="InterPro" id="IPR001789">
    <property type="entry name" value="Sig_transdc_resp-reg_receiver"/>
</dbReference>
<dbReference type="EMBL" id="BMJQ01000005">
    <property type="protein sequence ID" value="GGF15605.1"/>
    <property type="molecule type" value="Genomic_DNA"/>
</dbReference>
<feature type="transmembrane region" description="Helical" evidence="15">
    <location>
        <begin position="18"/>
        <end position="38"/>
    </location>
</feature>
<dbReference type="Gene3D" id="3.30.565.10">
    <property type="entry name" value="Histidine kinase-like ATPase, C-terminal domain"/>
    <property type="match status" value="1"/>
</dbReference>
<dbReference type="InterPro" id="IPR004358">
    <property type="entry name" value="Sig_transdc_His_kin-like_C"/>
</dbReference>
<evidence type="ECO:0000313" key="18">
    <source>
        <dbReference type="EMBL" id="GGF15605.1"/>
    </source>
</evidence>
<evidence type="ECO:0000259" key="17">
    <source>
        <dbReference type="PROSITE" id="PS50110"/>
    </source>
</evidence>
<dbReference type="SMART" id="SM00387">
    <property type="entry name" value="HATPase_c"/>
    <property type="match status" value="1"/>
</dbReference>
<evidence type="ECO:0000313" key="19">
    <source>
        <dbReference type="Proteomes" id="UP000646365"/>
    </source>
</evidence>
<sequence>MKDDWARQWRESRPTRRLVVGGVLSAALVLAVTVFVILETRAKEIADAKRELMTLNLSLAEQTARAIQGVDLVLDSVIDQVKADGIETADDFQRLYAGAETHRLLRSRVADVPQLDAVAMIASDGHLINFSRYYPIPTINVADRDYFSALGNMPTTRAYISEPVENRGTGTWTLYVARRVNGPSGEFVGLVLGAVDLRYFENLYHGLELGPGSGISLWRRDGTLLARYPSIEGVGRVFQIKSFTETLLHADAGVYETPLSIDGYRRIVATRALKDYPLVVNVTRTLDQVLADWRHTSSINATAGGLCIAAIGLVVWALVHQFGTYERLTRALGEKAEAIEARERAESQLYQSQKLDAIGQLTTGIAHDFNNLLTAIMGNLEFLSLDGQSARARRGLAAIQTAVDRAATLTGQLLAFSRKQHLSPEVVDLNRLIGNMTEMLRSTLGGTIGVELALRPSLWPALVDPVQLELVLLNLAINARDAMPTGGTLTISTDNIAIDSRSDLSPSDLSLGDYVLIAVADTGTGMTEDVLARAFDPFFTTKPPGKGTGLGLSQVYGMVQQSGGVVRIETVLERGTTVRIHLPRVEAAAEAAPVEAPASLAVADHGPALIQIVDDDAGVRETVAEMVRSLGFSVIEAADGTEALAQLAGDPRIDLVVTDFAMPGLNGVALARRARDLRPDLPVVFVTGFADVESLSGEEWVLLKPFRRDGLAAKLRLALPRRTTPALGADQLS</sequence>
<evidence type="ECO:0000259" key="16">
    <source>
        <dbReference type="PROSITE" id="PS50109"/>
    </source>
</evidence>
<keyword evidence="4" id="KW-1003">Cell membrane</keyword>
<dbReference type="PROSITE" id="PS50109">
    <property type="entry name" value="HIS_KIN"/>
    <property type="match status" value="1"/>
</dbReference>
<reference evidence="18" key="1">
    <citation type="journal article" date="2014" name="Int. J. Syst. Evol. Microbiol.">
        <title>Complete genome sequence of Corynebacterium casei LMG S-19264T (=DSM 44701T), isolated from a smear-ripened cheese.</title>
        <authorList>
            <consortium name="US DOE Joint Genome Institute (JGI-PGF)"/>
            <person name="Walter F."/>
            <person name="Albersmeier A."/>
            <person name="Kalinowski J."/>
            <person name="Ruckert C."/>
        </authorList>
    </citation>
    <scope>NUCLEOTIDE SEQUENCE</scope>
    <source>
        <strain evidence="18">CGMCC 1.15725</strain>
    </source>
</reference>
<accession>A0A8J3E4M4</accession>
<evidence type="ECO:0000256" key="7">
    <source>
        <dbReference type="ARBA" id="ARBA00022692"/>
    </source>
</evidence>
<evidence type="ECO:0000256" key="11">
    <source>
        <dbReference type="ARBA" id="ARBA00022989"/>
    </source>
</evidence>
<keyword evidence="9" id="KW-0418">Kinase</keyword>
<dbReference type="RefSeq" id="WP_189045536.1">
    <property type="nucleotide sequence ID" value="NZ_BMJQ01000005.1"/>
</dbReference>